<evidence type="ECO:0000256" key="2">
    <source>
        <dbReference type="ARBA" id="ARBA00004777"/>
    </source>
</evidence>
<feature type="domain" description="Methylene-tetrahydrofolate reductase C-terminal-like" evidence="10">
    <location>
        <begin position="402"/>
        <end position="488"/>
    </location>
</feature>
<proteinExistence type="inferred from homology"/>
<evidence type="ECO:0000313" key="11">
    <source>
        <dbReference type="EMBL" id="XCN72073.1"/>
    </source>
</evidence>
<dbReference type="EMBL" id="CP159373">
    <property type="protein sequence ID" value="XCN72073.1"/>
    <property type="molecule type" value="Genomic_DNA"/>
</dbReference>
<sequence length="507" mass="57273">MLQTALSTPGEFTLTFELVPRQGFDREHVDPLLDFARQAKADGRIKALSLTDNPGGNPALAPVAIGAELVNMGIEPLIHFSLKDKNRNQIGSHIYLYQRLRLRSLLVMGGDFPNPGYYGRGRPVYDLDSIQLLQLLRDMENGRYPDRSGKCKKQYPTPSIFKGCVVSPFKSTEAEQVWQYAKLLHKIRAGADFVVTQVGFDIRKFEELQGFLEEQGIKIPLLANVFIPTLPLARALAAGKIPGVLLSEDLVRRMEAEAAAGAKHARLDRAALMVSRLKKCGYNGVHLGGVNLQFQDIAYVLDRVEELDKEGLPDNADCDFPVPGTWYYFQQPAADSGDHPGEKFEKKSAQPLAPGRALGTIWMHKLGHDFFFTEQYFTGRLFARFCLFCAQGRWRSNFLFWLEKSFKYLVYDCQMCGECTLPSSAFLCPQWHCPKRLVNGPCGGSQRGRCEVHPERSCFWVRVYNRLENDTTLADLAAPPHLPPKDWQREKTSSWVNFFSGQENKQE</sequence>
<protein>
    <recommendedName>
        <fullName evidence="9">Methylenetetrahydrofolate reductase</fullName>
    </recommendedName>
</protein>
<dbReference type="Pfam" id="PF02219">
    <property type="entry name" value="MTHFR"/>
    <property type="match status" value="1"/>
</dbReference>
<evidence type="ECO:0000256" key="7">
    <source>
        <dbReference type="ARBA" id="ARBA00034478"/>
    </source>
</evidence>
<dbReference type="GO" id="GO:0009086">
    <property type="term" value="P:methionine biosynthetic process"/>
    <property type="evidence" value="ECO:0007669"/>
    <property type="project" value="TreeGrafter"/>
</dbReference>
<dbReference type="InterPro" id="IPR022026">
    <property type="entry name" value="DUF5981"/>
</dbReference>
<dbReference type="InterPro" id="IPR029041">
    <property type="entry name" value="FAD-linked_oxidoreductase-like"/>
</dbReference>
<organism evidence="11">
    <name type="scientific">Candidatus Electrothrix aestuarii</name>
    <dbReference type="NCBI Taxonomy" id="3062594"/>
    <lineage>
        <taxon>Bacteria</taxon>
        <taxon>Pseudomonadati</taxon>
        <taxon>Thermodesulfobacteriota</taxon>
        <taxon>Desulfobulbia</taxon>
        <taxon>Desulfobulbales</taxon>
        <taxon>Desulfobulbaceae</taxon>
        <taxon>Candidatus Electrothrix</taxon>
    </lineage>
</organism>
<gene>
    <name evidence="11" type="ORF">Q3M24_17420</name>
</gene>
<dbReference type="KEGG" id="eaj:Q3M24_17420"/>
<dbReference type="GO" id="GO:0106312">
    <property type="term" value="F:methylenetetrahydrofolate reductase (NADH) activity"/>
    <property type="evidence" value="ECO:0007669"/>
    <property type="project" value="UniProtKB-EC"/>
</dbReference>
<dbReference type="GO" id="GO:0005829">
    <property type="term" value="C:cytosol"/>
    <property type="evidence" value="ECO:0007669"/>
    <property type="project" value="TreeGrafter"/>
</dbReference>
<dbReference type="InterPro" id="IPR003171">
    <property type="entry name" value="Mehydrof_redctse-like"/>
</dbReference>
<reference evidence="11" key="2">
    <citation type="submission" date="2024-06" db="EMBL/GenBank/DDBJ databases">
        <authorList>
            <person name="Plum-Jensen L.E."/>
            <person name="Schramm A."/>
            <person name="Marshall I.P.G."/>
        </authorList>
    </citation>
    <scope>NUCLEOTIDE SEQUENCE</scope>
    <source>
        <strain evidence="11">Rat1</strain>
    </source>
</reference>
<dbReference type="GO" id="GO:0035999">
    <property type="term" value="P:tetrahydrofolate interconversion"/>
    <property type="evidence" value="ECO:0007669"/>
    <property type="project" value="TreeGrafter"/>
</dbReference>
<keyword evidence="4 9" id="KW-0285">Flavoprotein</keyword>
<keyword evidence="5 9" id="KW-0274">FAD</keyword>
<dbReference type="AlphaFoldDB" id="A0AAU8LT55"/>
<evidence type="ECO:0000259" key="10">
    <source>
        <dbReference type="Pfam" id="PF12225"/>
    </source>
</evidence>
<evidence type="ECO:0000256" key="6">
    <source>
        <dbReference type="ARBA" id="ARBA00023002"/>
    </source>
</evidence>
<comment type="catalytic activity">
    <reaction evidence="8">
        <text>(6S)-5-methyl-5,6,7,8-tetrahydrofolate + NAD(+) = (6R)-5,10-methylene-5,6,7,8-tetrahydrofolate + NADH + H(+)</text>
        <dbReference type="Rhea" id="RHEA:19821"/>
        <dbReference type="ChEBI" id="CHEBI:15378"/>
        <dbReference type="ChEBI" id="CHEBI:15636"/>
        <dbReference type="ChEBI" id="CHEBI:18608"/>
        <dbReference type="ChEBI" id="CHEBI:57540"/>
        <dbReference type="ChEBI" id="CHEBI:57945"/>
        <dbReference type="EC" id="1.5.1.54"/>
    </reaction>
    <physiologicalReaction direction="right-to-left" evidence="8">
        <dbReference type="Rhea" id="RHEA:19823"/>
    </physiologicalReaction>
</comment>
<evidence type="ECO:0000256" key="1">
    <source>
        <dbReference type="ARBA" id="ARBA00001974"/>
    </source>
</evidence>
<dbReference type="Pfam" id="PF12225">
    <property type="entry name" value="DUF5981"/>
    <property type="match status" value="1"/>
</dbReference>
<dbReference type="GO" id="GO:0071949">
    <property type="term" value="F:FAD binding"/>
    <property type="evidence" value="ECO:0007669"/>
    <property type="project" value="TreeGrafter"/>
</dbReference>
<accession>A0AAU8LT55</accession>
<dbReference type="PANTHER" id="PTHR45754">
    <property type="entry name" value="METHYLENETETRAHYDROFOLATE REDUCTASE"/>
    <property type="match status" value="1"/>
</dbReference>
<evidence type="ECO:0000256" key="8">
    <source>
        <dbReference type="ARBA" id="ARBA00048628"/>
    </source>
</evidence>
<evidence type="ECO:0000256" key="4">
    <source>
        <dbReference type="ARBA" id="ARBA00022630"/>
    </source>
</evidence>
<dbReference type="CDD" id="cd00537">
    <property type="entry name" value="MTHFR"/>
    <property type="match status" value="1"/>
</dbReference>
<evidence type="ECO:0000256" key="9">
    <source>
        <dbReference type="RuleBase" id="RU003862"/>
    </source>
</evidence>
<evidence type="ECO:0000256" key="5">
    <source>
        <dbReference type="ARBA" id="ARBA00022827"/>
    </source>
</evidence>
<keyword evidence="6 9" id="KW-0560">Oxidoreductase</keyword>
<comment type="similarity">
    <text evidence="3 9">Belongs to the methylenetetrahydrofolate reductase family.</text>
</comment>
<name>A0AAU8LT55_9BACT</name>
<dbReference type="PANTHER" id="PTHR45754:SF3">
    <property type="entry name" value="METHYLENETETRAHYDROFOLATE REDUCTASE (NADPH)"/>
    <property type="match status" value="1"/>
</dbReference>
<comment type="pathway">
    <text evidence="2 9">One-carbon metabolism; tetrahydrofolate interconversion.</text>
</comment>
<comment type="cofactor">
    <cofactor evidence="1 9">
        <name>FAD</name>
        <dbReference type="ChEBI" id="CHEBI:57692"/>
    </cofactor>
</comment>
<dbReference type="SUPFAM" id="SSF51730">
    <property type="entry name" value="FAD-linked oxidoreductase"/>
    <property type="match status" value="1"/>
</dbReference>
<evidence type="ECO:0000256" key="3">
    <source>
        <dbReference type="ARBA" id="ARBA00006743"/>
    </source>
</evidence>
<dbReference type="Gene3D" id="3.20.20.220">
    <property type="match status" value="1"/>
</dbReference>
<comment type="pathway">
    <text evidence="7">Amino-acid biosynthesis; L-methionine biosynthesis via de novo pathway.</text>
</comment>
<reference evidence="11" key="1">
    <citation type="journal article" date="2024" name="Syst. Appl. Microbiol.">
        <title>First single-strain enrichments of Electrothrix cable bacteria, description of E. aestuarii sp. nov. and E. rattekaaiensis sp. nov., and proposal of a cable bacteria taxonomy following the rules of the SeqCode.</title>
        <authorList>
            <person name="Plum-Jensen L.E."/>
            <person name="Schramm A."/>
            <person name="Marshall I.P.G."/>
        </authorList>
    </citation>
    <scope>NUCLEOTIDE SEQUENCE</scope>
    <source>
        <strain evidence="11">Rat1</strain>
    </source>
</reference>